<protein>
    <submittedName>
        <fullName evidence="6">Luciferase-like protein</fullName>
    </submittedName>
</protein>
<accession>A0A8J3N1F2</accession>
<keyword evidence="1" id="KW-0285">Flavoprotein</keyword>
<dbReference type="Gene3D" id="3.20.20.30">
    <property type="entry name" value="Luciferase-like domain"/>
    <property type="match status" value="1"/>
</dbReference>
<dbReference type="GO" id="GO:0046306">
    <property type="term" value="P:alkanesulfonate catabolic process"/>
    <property type="evidence" value="ECO:0007669"/>
    <property type="project" value="TreeGrafter"/>
</dbReference>
<dbReference type="InterPro" id="IPR050172">
    <property type="entry name" value="SsuD_RutA_monooxygenase"/>
</dbReference>
<dbReference type="InterPro" id="IPR011251">
    <property type="entry name" value="Luciferase-like_dom"/>
</dbReference>
<evidence type="ECO:0000256" key="3">
    <source>
        <dbReference type="ARBA" id="ARBA00023002"/>
    </source>
</evidence>
<organism evidence="6 7">
    <name type="scientific">Reticulibacter mediterranei</name>
    <dbReference type="NCBI Taxonomy" id="2778369"/>
    <lineage>
        <taxon>Bacteria</taxon>
        <taxon>Bacillati</taxon>
        <taxon>Chloroflexota</taxon>
        <taxon>Ktedonobacteria</taxon>
        <taxon>Ktedonobacterales</taxon>
        <taxon>Reticulibacteraceae</taxon>
        <taxon>Reticulibacter</taxon>
    </lineage>
</organism>
<evidence type="ECO:0000313" key="6">
    <source>
        <dbReference type="EMBL" id="GHO92543.1"/>
    </source>
</evidence>
<dbReference type="EMBL" id="BNJK01000001">
    <property type="protein sequence ID" value="GHO92543.1"/>
    <property type="molecule type" value="Genomic_DNA"/>
</dbReference>
<comment type="caution">
    <text evidence="6">The sequence shown here is derived from an EMBL/GenBank/DDBJ whole genome shotgun (WGS) entry which is preliminary data.</text>
</comment>
<evidence type="ECO:0000256" key="2">
    <source>
        <dbReference type="ARBA" id="ARBA00022643"/>
    </source>
</evidence>
<dbReference type="PANTHER" id="PTHR42847">
    <property type="entry name" value="ALKANESULFONATE MONOOXYGENASE"/>
    <property type="match status" value="1"/>
</dbReference>
<keyword evidence="2" id="KW-0288">FMN</keyword>
<evidence type="ECO:0000256" key="1">
    <source>
        <dbReference type="ARBA" id="ARBA00022630"/>
    </source>
</evidence>
<evidence type="ECO:0000313" key="7">
    <source>
        <dbReference type="Proteomes" id="UP000597444"/>
    </source>
</evidence>
<evidence type="ECO:0000256" key="4">
    <source>
        <dbReference type="ARBA" id="ARBA00023033"/>
    </source>
</evidence>
<keyword evidence="7" id="KW-1185">Reference proteome</keyword>
<dbReference type="Pfam" id="PF00296">
    <property type="entry name" value="Bac_luciferase"/>
    <property type="match status" value="1"/>
</dbReference>
<keyword evidence="4" id="KW-0503">Monooxygenase</keyword>
<reference evidence="6" key="1">
    <citation type="submission" date="2020-10" db="EMBL/GenBank/DDBJ databases">
        <title>Taxonomic study of unclassified bacteria belonging to the class Ktedonobacteria.</title>
        <authorList>
            <person name="Yabe S."/>
            <person name="Wang C.M."/>
            <person name="Zheng Y."/>
            <person name="Sakai Y."/>
            <person name="Cavaletti L."/>
            <person name="Monciardini P."/>
            <person name="Donadio S."/>
        </authorList>
    </citation>
    <scope>NUCLEOTIDE SEQUENCE</scope>
    <source>
        <strain evidence="6">ID150040</strain>
    </source>
</reference>
<gene>
    <name evidence="6" type="ORF">KSF_025910</name>
</gene>
<keyword evidence="3" id="KW-0560">Oxidoreductase</keyword>
<dbReference type="AlphaFoldDB" id="A0A8J3N1F2"/>
<proteinExistence type="predicted"/>
<dbReference type="GO" id="GO:0008726">
    <property type="term" value="F:alkanesulfonate monooxygenase activity"/>
    <property type="evidence" value="ECO:0007669"/>
    <property type="project" value="TreeGrafter"/>
</dbReference>
<dbReference type="PANTHER" id="PTHR42847:SF4">
    <property type="entry name" value="ALKANESULFONATE MONOOXYGENASE-RELATED"/>
    <property type="match status" value="1"/>
</dbReference>
<dbReference type="SUPFAM" id="SSF51679">
    <property type="entry name" value="Bacterial luciferase-like"/>
    <property type="match status" value="1"/>
</dbReference>
<feature type="domain" description="Luciferase-like" evidence="5">
    <location>
        <begin position="19"/>
        <end position="197"/>
    </location>
</feature>
<dbReference type="Proteomes" id="UP000597444">
    <property type="component" value="Unassembled WGS sequence"/>
</dbReference>
<dbReference type="RefSeq" id="WP_220203369.1">
    <property type="nucleotide sequence ID" value="NZ_BNJK01000001.1"/>
</dbReference>
<dbReference type="InterPro" id="IPR036661">
    <property type="entry name" value="Luciferase-like_sf"/>
</dbReference>
<name>A0A8J3N1F2_9CHLR</name>
<evidence type="ECO:0000259" key="5">
    <source>
        <dbReference type="Pfam" id="PF00296"/>
    </source>
</evidence>
<sequence>MRYGIYVPIFGPYGDALVLANLAQEAEEAGWDGFFLWDLVSRTTLAPTIDPMVDPWIAMAAIALRTSTIRLGPLVTLLSRRRPWIIARQTVSLDHLSAGRLILGVGSGGGYFDFEALGEATNPKTLGALLDESLEVLSGLWSGEPYHHEGAYFHIKKAQFLPRPVQSPRIPIWVAGEWPAKAPLRRAANFDGVIPVGRDVPLTGMLTPAQIQEIVRYVASQPGYTAPFEVVHSGITTGIDAAQDREIVAAYEQVGVTWWAEKIVPERWGSWTNWPLEAMRARIRLGPPR</sequence>